<gene>
    <name evidence="4" type="ORF">JYZ213_LOCUS37277</name>
    <name evidence="5" type="ORF">OKA104_LOCUS4848</name>
    <name evidence="6" type="ORF">OXD698_LOCUS7573</name>
    <name evidence="3" type="ORF">VCS650_LOCUS32420</name>
</gene>
<dbReference type="Proteomes" id="UP000663845">
    <property type="component" value="Unassembled WGS sequence"/>
</dbReference>
<comment type="caution">
    <text evidence="3">The sequence shown here is derived from an EMBL/GenBank/DDBJ whole genome shotgun (WGS) entry which is preliminary data.</text>
</comment>
<sequence length="281" mass="32424">MATMPRSQLDFSDQNGYDLSDSLMEYSKHLRNAKNQNRLRLLVDQLPNGRKRLHIKGTDALSIPAELYELSDLDILDMTPESKSGMMYTLTRVPINICVLTNLKCLHLDNNDIVTIPAEIGQLQNLEVFTASNNHIATLPDQMRQLQRLQSCHLANNNIEEMPLCLCYLSKNLLFLDLSHNYIRELPTSIYHLKQLRTFLLLGNRLKSLSESICQLSKLETLWLGDNKLKELPKKITQLKNLDWYHQWELSSNFEGNPLEKPPISVCRQGMDAIEKFFKNV</sequence>
<dbReference type="Pfam" id="PF13855">
    <property type="entry name" value="LRR_8"/>
    <property type="match status" value="1"/>
</dbReference>
<dbReference type="EMBL" id="CAJNON010000587">
    <property type="protein sequence ID" value="CAF1326165.1"/>
    <property type="molecule type" value="Genomic_DNA"/>
</dbReference>
<evidence type="ECO:0000313" key="7">
    <source>
        <dbReference type="Proteomes" id="UP000663891"/>
    </source>
</evidence>
<organism evidence="3 7">
    <name type="scientific">Adineta steineri</name>
    <dbReference type="NCBI Taxonomy" id="433720"/>
    <lineage>
        <taxon>Eukaryota</taxon>
        <taxon>Metazoa</taxon>
        <taxon>Spiralia</taxon>
        <taxon>Gnathifera</taxon>
        <taxon>Rotifera</taxon>
        <taxon>Eurotatoria</taxon>
        <taxon>Bdelloidea</taxon>
        <taxon>Adinetida</taxon>
        <taxon>Adinetidae</taxon>
        <taxon>Adineta</taxon>
    </lineage>
</organism>
<dbReference type="PANTHER" id="PTHR48051:SF55">
    <property type="entry name" value="MALIGNANT FIBROUS HISTIOCYTOMA-AMPLIFIED SEQUENCE 1 HOMOLOG"/>
    <property type="match status" value="1"/>
</dbReference>
<dbReference type="InterPro" id="IPR032675">
    <property type="entry name" value="LRR_dom_sf"/>
</dbReference>
<keyword evidence="2" id="KW-0677">Repeat</keyword>
<dbReference type="SUPFAM" id="SSF52058">
    <property type="entry name" value="L domain-like"/>
    <property type="match status" value="1"/>
</dbReference>
<evidence type="ECO:0000313" key="5">
    <source>
        <dbReference type="EMBL" id="CAF3566012.1"/>
    </source>
</evidence>
<keyword evidence="1" id="KW-0433">Leucine-rich repeat</keyword>
<dbReference type="EMBL" id="CAJNOG010000982">
    <property type="protein sequence ID" value="CAF1392265.1"/>
    <property type="molecule type" value="Genomic_DNA"/>
</dbReference>
<protein>
    <submittedName>
        <fullName evidence="3">Uncharacterized protein</fullName>
    </submittedName>
</protein>
<dbReference type="GO" id="GO:0005737">
    <property type="term" value="C:cytoplasm"/>
    <property type="evidence" value="ECO:0007669"/>
    <property type="project" value="TreeGrafter"/>
</dbReference>
<reference evidence="3" key="1">
    <citation type="submission" date="2021-02" db="EMBL/GenBank/DDBJ databases">
        <authorList>
            <person name="Nowell W R."/>
        </authorList>
    </citation>
    <scope>NUCLEOTIDE SEQUENCE</scope>
</reference>
<dbReference type="Pfam" id="PF00560">
    <property type="entry name" value="LRR_1"/>
    <property type="match status" value="1"/>
</dbReference>
<dbReference type="AlphaFoldDB" id="A0A815FHG3"/>
<dbReference type="InterPro" id="IPR001611">
    <property type="entry name" value="Leu-rich_rpt"/>
</dbReference>
<dbReference type="Proteomes" id="UP000663891">
    <property type="component" value="Unassembled WGS sequence"/>
</dbReference>
<dbReference type="InterPro" id="IPR003591">
    <property type="entry name" value="Leu-rich_rpt_typical-subtyp"/>
</dbReference>
<dbReference type="OrthoDB" id="1394818at2759"/>
<dbReference type="Proteomes" id="UP000663844">
    <property type="component" value="Unassembled WGS sequence"/>
</dbReference>
<dbReference type="PANTHER" id="PTHR48051">
    <property type="match status" value="1"/>
</dbReference>
<accession>A0A815FHG3</accession>
<dbReference type="SMART" id="SM00369">
    <property type="entry name" value="LRR_TYP"/>
    <property type="match status" value="5"/>
</dbReference>
<proteinExistence type="predicted"/>
<evidence type="ECO:0000256" key="1">
    <source>
        <dbReference type="ARBA" id="ARBA00022614"/>
    </source>
</evidence>
<dbReference type="InterPro" id="IPR050216">
    <property type="entry name" value="LRR_domain-containing"/>
</dbReference>
<name>A0A815FHG3_9BILA</name>
<dbReference type="Gene3D" id="3.80.10.10">
    <property type="entry name" value="Ribonuclease Inhibitor"/>
    <property type="match status" value="1"/>
</dbReference>
<evidence type="ECO:0000313" key="6">
    <source>
        <dbReference type="EMBL" id="CAF3623752.1"/>
    </source>
</evidence>
<evidence type="ECO:0000256" key="2">
    <source>
        <dbReference type="ARBA" id="ARBA00022737"/>
    </source>
</evidence>
<dbReference type="EMBL" id="CAJOAY010000162">
    <property type="protein sequence ID" value="CAF3566012.1"/>
    <property type="molecule type" value="Genomic_DNA"/>
</dbReference>
<dbReference type="PROSITE" id="PS51450">
    <property type="entry name" value="LRR"/>
    <property type="match status" value="3"/>
</dbReference>
<evidence type="ECO:0000313" key="4">
    <source>
        <dbReference type="EMBL" id="CAF1392265.1"/>
    </source>
</evidence>
<dbReference type="EMBL" id="CAJOAZ010000349">
    <property type="protein sequence ID" value="CAF3623752.1"/>
    <property type="molecule type" value="Genomic_DNA"/>
</dbReference>
<dbReference type="Proteomes" id="UP000663881">
    <property type="component" value="Unassembled WGS sequence"/>
</dbReference>
<evidence type="ECO:0000313" key="3">
    <source>
        <dbReference type="EMBL" id="CAF1326165.1"/>
    </source>
</evidence>